<dbReference type="PANTHER" id="PTHR22168:SF3">
    <property type="entry name" value="TRANSMEMBRANE PROTEIN 26"/>
    <property type="match status" value="1"/>
</dbReference>
<feature type="transmembrane region" description="Helical" evidence="1">
    <location>
        <begin position="15"/>
        <end position="34"/>
    </location>
</feature>
<evidence type="ECO:0000313" key="3">
    <source>
        <dbReference type="Proteomes" id="UP001186944"/>
    </source>
</evidence>
<proteinExistence type="predicted"/>
<protein>
    <recommendedName>
        <fullName evidence="4">Transmembrane protein 26</fullName>
    </recommendedName>
</protein>
<organism evidence="2 3">
    <name type="scientific">Pinctada imbricata</name>
    <name type="common">Atlantic pearl-oyster</name>
    <name type="synonym">Pinctada martensii</name>
    <dbReference type="NCBI Taxonomy" id="66713"/>
    <lineage>
        <taxon>Eukaryota</taxon>
        <taxon>Metazoa</taxon>
        <taxon>Spiralia</taxon>
        <taxon>Lophotrochozoa</taxon>
        <taxon>Mollusca</taxon>
        <taxon>Bivalvia</taxon>
        <taxon>Autobranchia</taxon>
        <taxon>Pteriomorphia</taxon>
        <taxon>Pterioida</taxon>
        <taxon>Pterioidea</taxon>
        <taxon>Pteriidae</taxon>
        <taxon>Pinctada</taxon>
    </lineage>
</organism>
<evidence type="ECO:0000256" key="1">
    <source>
        <dbReference type="SAM" id="Phobius"/>
    </source>
</evidence>
<gene>
    <name evidence="2" type="ORF">FSP39_023385</name>
</gene>
<accession>A0AA88Y3W0</accession>
<reference evidence="2" key="1">
    <citation type="submission" date="2019-08" db="EMBL/GenBank/DDBJ databases">
        <title>The improved chromosome-level genome for the pearl oyster Pinctada fucata martensii using PacBio sequencing and Hi-C.</title>
        <authorList>
            <person name="Zheng Z."/>
        </authorList>
    </citation>
    <scope>NUCLEOTIDE SEQUENCE</scope>
    <source>
        <strain evidence="2">ZZ-2019</strain>
        <tissue evidence="2">Adductor muscle</tissue>
    </source>
</reference>
<dbReference type="AlphaFoldDB" id="A0AA88Y3W0"/>
<keyword evidence="1" id="KW-1133">Transmembrane helix</keyword>
<dbReference type="PANTHER" id="PTHR22168">
    <property type="entry name" value="TMEM26 PROTEIN"/>
    <property type="match status" value="1"/>
</dbReference>
<feature type="transmembrane region" description="Helical" evidence="1">
    <location>
        <begin position="120"/>
        <end position="140"/>
    </location>
</feature>
<comment type="caution">
    <text evidence="2">The sequence shown here is derived from an EMBL/GenBank/DDBJ whole genome shotgun (WGS) entry which is preliminary data.</text>
</comment>
<dbReference type="Proteomes" id="UP001186944">
    <property type="component" value="Unassembled WGS sequence"/>
</dbReference>
<evidence type="ECO:0000313" key="2">
    <source>
        <dbReference type="EMBL" id="KAK3091879.1"/>
    </source>
</evidence>
<dbReference type="InterPro" id="IPR019169">
    <property type="entry name" value="Transmembrane_26"/>
</dbReference>
<evidence type="ECO:0008006" key="4">
    <source>
        <dbReference type="Google" id="ProtNLM"/>
    </source>
</evidence>
<dbReference type="Pfam" id="PF09772">
    <property type="entry name" value="Tmem26"/>
    <property type="match status" value="1"/>
</dbReference>
<dbReference type="EMBL" id="VSWD01000010">
    <property type="protein sequence ID" value="KAK3091879.1"/>
    <property type="molecule type" value="Genomic_DNA"/>
</dbReference>
<feature type="transmembrane region" description="Helical" evidence="1">
    <location>
        <begin position="183"/>
        <end position="202"/>
    </location>
</feature>
<name>A0AA88Y3W0_PINIB</name>
<keyword evidence="1" id="KW-0812">Transmembrane</keyword>
<keyword evidence="1" id="KW-0472">Membrane</keyword>
<feature type="transmembrane region" description="Helical" evidence="1">
    <location>
        <begin position="252"/>
        <end position="279"/>
    </location>
</feature>
<feature type="transmembrane region" description="Helical" evidence="1">
    <location>
        <begin position="152"/>
        <end position="171"/>
    </location>
</feature>
<feature type="transmembrane region" description="Helical" evidence="1">
    <location>
        <begin position="41"/>
        <end position="62"/>
    </location>
</feature>
<sequence>MAVWRVTVSWDNDKFWLMTLGNILISAEGQYTIIKNKGIEWKWFCPCFLVYLLTTLPTIWLLQISQMSNYLQLLENYDSIPADTSNGTLLFMTNTSIPSLSSLREEDFGFSDLTNFGANTWSIIVEESLVYLIVLSRWLLPRGEVTREALSDLLLDYLAIASDIMELFALFDVDKIRAKPNVTYAILTIWSISFFQFVPVMIHRRIFLKVRSPVYYFQWIALGCGEHFSEIFYLSMGIILQDGPFLVLRLWIILYLDVLTYSLMFFVVKNIAVILLLVYKLSILCSKMPCCHKAGGTVEDVVSVDFSHPVDIKPVETIFDVLEDADVKLDDSVVYIRY</sequence>
<keyword evidence="3" id="KW-1185">Reference proteome</keyword>